<accession>A0A1I1XSS0</accession>
<dbReference type="GO" id="GO:0009279">
    <property type="term" value="C:cell outer membrane"/>
    <property type="evidence" value="ECO:0007669"/>
    <property type="project" value="UniProtKB-SubCell"/>
</dbReference>
<keyword evidence="3 10" id="KW-1134">Transmembrane beta strand</keyword>
<evidence type="ECO:0000256" key="1">
    <source>
        <dbReference type="ARBA" id="ARBA00004571"/>
    </source>
</evidence>
<gene>
    <name evidence="15" type="ORF">SAMN05216245_101349</name>
</gene>
<dbReference type="Gene3D" id="2.170.130.10">
    <property type="entry name" value="TonB-dependent receptor, plug domain"/>
    <property type="match status" value="1"/>
</dbReference>
<protein>
    <submittedName>
        <fullName evidence="15">Iron complex outermembrane recepter protein</fullName>
    </submittedName>
</protein>
<dbReference type="Pfam" id="PF00593">
    <property type="entry name" value="TonB_dep_Rec_b-barrel"/>
    <property type="match status" value="1"/>
</dbReference>
<evidence type="ECO:0000256" key="9">
    <source>
        <dbReference type="ARBA" id="ARBA00023237"/>
    </source>
</evidence>
<reference evidence="15 16" key="1">
    <citation type="submission" date="2016-10" db="EMBL/GenBank/DDBJ databases">
        <authorList>
            <person name="de Groot N.N."/>
        </authorList>
    </citation>
    <scope>NUCLEOTIDE SEQUENCE [LARGE SCALE GENOMIC DNA]</scope>
    <source>
        <strain evidence="15 16">DSM 9236</strain>
    </source>
</reference>
<dbReference type="OrthoDB" id="1631017at2"/>
<dbReference type="GO" id="GO:0044718">
    <property type="term" value="P:siderophore transmembrane transport"/>
    <property type="evidence" value="ECO:0007669"/>
    <property type="project" value="TreeGrafter"/>
</dbReference>
<keyword evidence="6 11" id="KW-0798">TonB box</keyword>
<dbReference type="GO" id="GO:0015344">
    <property type="term" value="F:siderophore uptake transmembrane transporter activity"/>
    <property type="evidence" value="ECO:0007669"/>
    <property type="project" value="TreeGrafter"/>
</dbReference>
<sequence length="676" mass="75529">MKTKMSKGMLMTALICGTIVPALFGGASAYAAEKDEVDEALSSFELNPMVITATRTEKRDVDVPASTEVLTHQQIVNSGATNAFDALRAVNGIDVNNYFPGGAPMTTMTSDINIRGFGKGTLIMVNGNPINLNNKFVFDAIPTESIERIEIIKGGGSIQYGSEAMGGVVNIITKKKGSNYVTVGAGNYGQRKASVGVGNDKFHVNYDFKRWGRIEDLSISARPVVEHKVNKKSGNHSGTYDYNLIKNDKRSLDVGYNITDKLTIGYNHFESYVDYRSDWADKQDMRNLRNTYTKEDLIQLNYTDDYFKGHIWYNQNNISYGGYDNYKTSSVVLGPVGRTQKKAKEFGIDLQKDFKFGEKSLLTVGTDYRHQKYDDVLAKGEAGEGEKSRNIYSAFVQLDQKFSKKDSIILGGRGTWTGGAFNGQNYHNFSGSFQYLHKFDENKSLFAKAAQSFIMPSFGEMYPVGLLGGSPNPDLKPAKGTHYELGYKAVNGKYTWKATLFHMKVKDNISADTVKGVDGTVIDYKYTNEDFKNTGFEMGVEAKASKHLDWNLAFTIHNPQYKKESPDNKKIGWQKKFGRYQITGGIHYHIGKFRTSFTGSYVGGRWMSPSTSDSYRTKPYFLTSLTAGYAPTKNHEINLIIDNVLDRRDNISNTMSSNGAYFTTGTNFLLSYTYKF</sequence>
<evidence type="ECO:0000259" key="14">
    <source>
        <dbReference type="Pfam" id="PF07715"/>
    </source>
</evidence>
<keyword evidence="2 10" id="KW-0813">Transport</keyword>
<dbReference type="InterPro" id="IPR039426">
    <property type="entry name" value="TonB-dep_rcpt-like"/>
</dbReference>
<evidence type="ECO:0000256" key="2">
    <source>
        <dbReference type="ARBA" id="ARBA00022448"/>
    </source>
</evidence>
<evidence type="ECO:0000256" key="5">
    <source>
        <dbReference type="ARBA" id="ARBA00022729"/>
    </source>
</evidence>
<dbReference type="PANTHER" id="PTHR30069">
    <property type="entry name" value="TONB-DEPENDENT OUTER MEMBRANE RECEPTOR"/>
    <property type="match status" value="1"/>
</dbReference>
<dbReference type="InterPro" id="IPR037066">
    <property type="entry name" value="Plug_dom_sf"/>
</dbReference>
<name>A0A1I1XSS0_9FIRM</name>
<evidence type="ECO:0000256" key="11">
    <source>
        <dbReference type="RuleBase" id="RU003357"/>
    </source>
</evidence>
<evidence type="ECO:0000256" key="4">
    <source>
        <dbReference type="ARBA" id="ARBA00022692"/>
    </source>
</evidence>
<dbReference type="CDD" id="cd01347">
    <property type="entry name" value="ligand_gated_channel"/>
    <property type="match status" value="1"/>
</dbReference>
<dbReference type="EMBL" id="FONL01000001">
    <property type="protein sequence ID" value="SFE08853.1"/>
    <property type="molecule type" value="Genomic_DNA"/>
</dbReference>
<evidence type="ECO:0000256" key="12">
    <source>
        <dbReference type="SAM" id="SignalP"/>
    </source>
</evidence>
<feature type="domain" description="TonB-dependent receptor-like beta-barrel" evidence="13">
    <location>
        <begin position="251"/>
        <end position="644"/>
    </location>
</feature>
<feature type="domain" description="TonB-dependent receptor plug" evidence="14">
    <location>
        <begin position="61"/>
        <end position="168"/>
    </location>
</feature>
<feature type="signal peptide" evidence="12">
    <location>
        <begin position="1"/>
        <end position="31"/>
    </location>
</feature>
<dbReference type="Proteomes" id="UP000198896">
    <property type="component" value="Unassembled WGS sequence"/>
</dbReference>
<evidence type="ECO:0000313" key="16">
    <source>
        <dbReference type="Proteomes" id="UP000198896"/>
    </source>
</evidence>
<dbReference type="InterPro" id="IPR012910">
    <property type="entry name" value="Plug_dom"/>
</dbReference>
<dbReference type="PANTHER" id="PTHR30069:SF29">
    <property type="entry name" value="HEMOGLOBIN AND HEMOGLOBIN-HAPTOGLOBIN-BINDING PROTEIN 1-RELATED"/>
    <property type="match status" value="1"/>
</dbReference>
<dbReference type="InterPro" id="IPR000531">
    <property type="entry name" value="Beta-barrel_TonB"/>
</dbReference>
<evidence type="ECO:0000256" key="6">
    <source>
        <dbReference type="ARBA" id="ARBA00023077"/>
    </source>
</evidence>
<dbReference type="PROSITE" id="PS52016">
    <property type="entry name" value="TONB_DEPENDENT_REC_3"/>
    <property type="match status" value="1"/>
</dbReference>
<comment type="subcellular location">
    <subcellularLocation>
        <location evidence="1 10">Cell outer membrane</location>
        <topology evidence="1 10">Multi-pass membrane protein</topology>
    </subcellularLocation>
</comment>
<dbReference type="STRING" id="1123323.SAMN05216245_101349"/>
<keyword evidence="9 10" id="KW-0998">Cell outer membrane</keyword>
<evidence type="ECO:0000256" key="7">
    <source>
        <dbReference type="ARBA" id="ARBA00023136"/>
    </source>
</evidence>
<proteinExistence type="inferred from homology"/>
<evidence type="ECO:0000256" key="3">
    <source>
        <dbReference type="ARBA" id="ARBA00022452"/>
    </source>
</evidence>
<keyword evidence="5 12" id="KW-0732">Signal</keyword>
<evidence type="ECO:0000313" key="15">
    <source>
        <dbReference type="EMBL" id="SFE08853.1"/>
    </source>
</evidence>
<feature type="chain" id="PRO_5011623833" evidence="12">
    <location>
        <begin position="32"/>
        <end position="676"/>
    </location>
</feature>
<keyword evidence="4 10" id="KW-0812">Transmembrane</keyword>
<dbReference type="SUPFAM" id="SSF56935">
    <property type="entry name" value="Porins"/>
    <property type="match status" value="1"/>
</dbReference>
<keyword evidence="8" id="KW-0675">Receptor</keyword>
<comment type="similarity">
    <text evidence="10 11">Belongs to the TonB-dependent receptor family.</text>
</comment>
<dbReference type="InterPro" id="IPR036942">
    <property type="entry name" value="Beta-barrel_TonB_sf"/>
</dbReference>
<dbReference type="Gene3D" id="2.40.170.20">
    <property type="entry name" value="TonB-dependent receptor, beta-barrel domain"/>
    <property type="match status" value="1"/>
</dbReference>
<evidence type="ECO:0000256" key="10">
    <source>
        <dbReference type="PROSITE-ProRule" id="PRU01360"/>
    </source>
</evidence>
<keyword evidence="7 10" id="KW-0472">Membrane</keyword>
<evidence type="ECO:0000259" key="13">
    <source>
        <dbReference type="Pfam" id="PF00593"/>
    </source>
</evidence>
<evidence type="ECO:0000256" key="8">
    <source>
        <dbReference type="ARBA" id="ARBA00023170"/>
    </source>
</evidence>
<dbReference type="AlphaFoldDB" id="A0A1I1XSS0"/>
<dbReference type="Pfam" id="PF07715">
    <property type="entry name" value="Plug"/>
    <property type="match status" value="1"/>
</dbReference>
<dbReference type="RefSeq" id="WP_093912523.1">
    <property type="nucleotide sequence ID" value="NZ_FONL01000001.1"/>
</dbReference>
<keyword evidence="16" id="KW-1185">Reference proteome</keyword>
<organism evidence="15 16">
    <name type="scientific">Succiniclasticum ruminis DSM 9236</name>
    <dbReference type="NCBI Taxonomy" id="1123323"/>
    <lineage>
        <taxon>Bacteria</taxon>
        <taxon>Bacillati</taxon>
        <taxon>Bacillota</taxon>
        <taxon>Negativicutes</taxon>
        <taxon>Acidaminococcales</taxon>
        <taxon>Acidaminococcaceae</taxon>
        <taxon>Succiniclasticum</taxon>
    </lineage>
</organism>